<dbReference type="EMBL" id="GBXM01070020">
    <property type="protein sequence ID" value="JAH38557.1"/>
    <property type="molecule type" value="Transcribed_RNA"/>
</dbReference>
<name>A0A0E9SBF0_ANGAN</name>
<proteinExistence type="predicted"/>
<dbReference type="AlphaFoldDB" id="A0A0E9SBF0"/>
<organism evidence="1">
    <name type="scientific">Anguilla anguilla</name>
    <name type="common">European freshwater eel</name>
    <name type="synonym">Muraena anguilla</name>
    <dbReference type="NCBI Taxonomy" id="7936"/>
    <lineage>
        <taxon>Eukaryota</taxon>
        <taxon>Metazoa</taxon>
        <taxon>Chordata</taxon>
        <taxon>Craniata</taxon>
        <taxon>Vertebrata</taxon>
        <taxon>Euteleostomi</taxon>
        <taxon>Actinopterygii</taxon>
        <taxon>Neopterygii</taxon>
        <taxon>Teleostei</taxon>
        <taxon>Anguilliformes</taxon>
        <taxon>Anguillidae</taxon>
        <taxon>Anguilla</taxon>
    </lineage>
</organism>
<reference evidence="1" key="1">
    <citation type="submission" date="2014-11" db="EMBL/GenBank/DDBJ databases">
        <authorList>
            <person name="Amaro Gonzalez C."/>
        </authorList>
    </citation>
    <scope>NUCLEOTIDE SEQUENCE</scope>
</reference>
<protein>
    <submittedName>
        <fullName evidence="1">Uncharacterized protein</fullName>
    </submittedName>
</protein>
<evidence type="ECO:0000313" key="1">
    <source>
        <dbReference type="EMBL" id="JAH38557.1"/>
    </source>
</evidence>
<sequence>MTYRLHVQLTGYRIARPYGFNRSSAALTGPVFFKTTDRFYQDISRIE</sequence>
<accession>A0A0E9SBF0</accession>
<reference evidence="1" key="2">
    <citation type="journal article" date="2015" name="Fish Shellfish Immunol.">
        <title>Early steps in the European eel (Anguilla anguilla)-Vibrio vulnificus interaction in the gills: Role of the RtxA13 toxin.</title>
        <authorList>
            <person name="Callol A."/>
            <person name="Pajuelo D."/>
            <person name="Ebbesson L."/>
            <person name="Teles M."/>
            <person name="MacKenzie S."/>
            <person name="Amaro C."/>
        </authorList>
    </citation>
    <scope>NUCLEOTIDE SEQUENCE</scope>
</reference>